<sequence length="104" mass="11843">METMPVNARDLARITKVDLELKPLYEKLLNGDSITGLAFPGKDGDYSLQPEGVVSPKLSRILSQKGAVSPPPVWIKKFEPTVTQNPMTLRRFFIVYYRDCKIFR</sequence>
<dbReference type="AlphaFoldDB" id="A0A4Y2NIQ4"/>
<reference evidence="1 2" key="1">
    <citation type="journal article" date="2019" name="Sci. Rep.">
        <title>Orb-weaving spider Araneus ventricosus genome elucidates the spidroin gene catalogue.</title>
        <authorList>
            <person name="Kono N."/>
            <person name="Nakamura H."/>
            <person name="Ohtoshi R."/>
            <person name="Moran D.A.P."/>
            <person name="Shinohara A."/>
            <person name="Yoshida Y."/>
            <person name="Fujiwara M."/>
            <person name="Mori M."/>
            <person name="Tomita M."/>
            <person name="Arakawa K."/>
        </authorList>
    </citation>
    <scope>NUCLEOTIDE SEQUENCE [LARGE SCALE GENOMIC DNA]</scope>
</reference>
<dbReference type="Proteomes" id="UP000499080">
    <property type="component" value="Unassembled WGS sequence"/>
</dbReference>
<dbReference type="OrthoDB" id="427924at2759"/>
<evidence type="ECO:0000313" key="2">
    <source>
        <dbReference type="Proteomes" id="UP000499080"/>
    </source>
</evidence>
<gene>
    <name evidence="1" type="ORF">AVEN_132322_1</name>
</gene>
<keyword evidence="2" id="KW-1185">Reference proteome</keyword>
<proteinExistence type="predicted"/>
<organism evidence="1 2">
    <name type="scientific">Araneus ventricosus</name>
    <name type="common">Orbweaver spider</name>
    <name type="synonym">Epeira ventricosa</name>
    <dbReference type="NCBI Taxonomy" id="182803"/>
    <lineage>
        <taxon>Eukaryota</taxon>
        <taxon>Metazoa</taxon>
        <taxon>Ecdysozoa</taxon>
        <taxon>Arthropoda</taxon>
        <taxon>Chelicerata</taxon>
        <taxon>Arachnida</taxon>
        <taxon>Araneae</taxon>
        <taxon>Araneomorphae</taxon>
        <taxon>Entelegynae</taxon>
        <taxon>Araneoidea</taxon>
        <taxon>Araneidae</taxon>
        <taxon>Araneus</taxon>
    </lineage>
</organism>
<accession>A0A4Y2NIQ4</accession>
<name>A0A4Y2NIQ4_ARAVE</name>
<evidence type="ECO:0000313" key="1">
    <source>
        <dbReference type="EMBL" id="GBN38569.1"/>
    </source>
</evidence>
<comment type="caution">
    <text evidence="1">The sequence shown here is derived from an EMBL/GenBank/DDBJ whole genome shotgun (WGS) entry which is preliminary data.</text>
</comment>
<protein>
    <submittedName>
        <fullName evidence="1">Uncharacterized protein</fullName>
    </submittedName>
</protein>
<dbReference type="EMBL" id="BGPR01009202">
    <property type="protein sequence ID" value="GBN38569.1"/>
    <property type="molecule type" value="Genomic_DNA"/>
</dbReference>